<feature type="transmembrane region" description="Helical" evidence="1">
    <location>
        <begin position="96"/>
        <end position="120"/>
    </location>
</feature>
<keyword evidence="1" id="KW-0812">Transmembrane</keyword>
<dbReference type="GO" id="GO:0005886">
    <property type="term" value="C:plasma membrane"/>
    <property type="evidence" value="ECO:0007669"/>
    <property type="project" value="TreeGrafter"/>
</dbReference>
<feature type="transmembrane region" description="Helical" evidence="1">
    <location>
        <begin position="170"/>
        <end position="192"/>
    </location>
</feature>
<dbReference type="InParanoid" id="G0R4X5"/>
<feature type="transmembrane region" description="Helical" evidence="1">
    <location>
        <begin position="54"/>
        <end position="76"/>
    </location>
</feature>
<dbReference type="AlphaFoldDB" id="G0R4X5"/>
<proteinExistence type="predicted"/>
<evidence type="ECO:0000256" key="1">
    <source>
        <dbReference type="SAM" id="Phobius"/>
    </source>
</evidence>
<evidence type="ECO:0000313" key="2">
    <source>
        <dbReference type="EMBL" id="EGR27485.1"/>
    </source>
</evidence>
<keyword evidence="1" id="KW-0472">Membrane</keyword>
<dbReference type="GeneID" id="14903552"/>
<dbReference type="PANTHER" id="PTHR13018:SF83">
    <property type="entry name" value="RRM DOMAIN-CONTAINING PROTEIN"/>
    <property type="match status" value="1"/>
</dbReference>
<feature type="transmembrane region" description="Helical" evidence="1">
    <location>
        <begin position="20"/>
        <end position="42"/>
    </location>
</feature>
<dbReference type="InterPro" id="IPR045122">
    <property type="entry name" value="Csc1-like"/>
</dbReference>
<dbReference type="Proteomes" id="UP000008983">
    <property type="component" value="Unassembled WGS sequence"/>
</dbReference>
<dbReference type="eggNOG" id="ENOG502RT41">
    <property type="taxonomic scope" value="Eukaryota"/>
</dbReference>
<keyword evidence="1" id="KW-1133">Transmembrane helix</keyword>
<name>G0R4X5_ICHMU</name>
<sequence>MAYVYPFKKEANLDIYNRIRALLMSLIVVVVNSIIRLVVIYFTRLQKLDSQVKYNSAFINRFVTLLFFNSAFMPYLVHGRWDESNSSSLLLQDIHFIFLANAVTEPITKVFNVFWFYRLYKQHKIKKYKKYDPRNCPFTQHEANQWFEGPTFSLANSYAFIGRTLVLTTWYASVAPLGIIFSIFGLIVNYYVDRYFLLKISSCPETQDEEICKTMINSLEFLPVIYLCGVIEFQARLKVSENLLYFFTQFFNYGITSAGIFLCATGYLVLFKREMPKPALSEASYEEAKIFFRTDYDLVNPITQQKANQEWMHSINKKRVNNLGNIPNTNMMLRNTTRQTLGFGRSTFIQRNESTKSFEKRQIIELENINLSPQSTPKNNQK</sequence>
<dbReference type="EMBL" id="GL984357">
    <property type="protein sequence ID" value="EGR27485.1"/>
    <property type="molecule type" value="Genomic_DNA"/>
</dbReference>
<dbReference type="PANTHER" id="PTHR13018">
    <property type="entry name" value="PROBABLE MEMBRANE PROTEIN DUF221-RELATED"/>
    <property type="match status" value="1"/>
</dbReference>
<gene>
    <name evidence="2" type="ORF">IMG5_195320</name>
</gene>
<organism evidence="2 3">
    <name type="scientific">Ichthyophthirius multifiliis</name>
    <name type="common">White spot disease agent</name>
    <name type="synonym">Ich</name>
    <dbReference type="NCBI Taxonomy" id="5932"/>
    <lineage>
        <taxon>Eukaryota</taxon>
        <taxon>Sar</taxon>
        <taxon>Alveolata</taxon>
        <taxon>Ciliophora</taxon>
        <taxon>Intramacronucleata</taxon>
        <taxon>Oligohymenophorea</taxon>
        <taxon>Hymenostomatida</taxon>
        <taxon>Ophryoglenina</taxon>
        <taxon>Ichthyophthirius</taxon>
    </lineage>
</organism>
<dbReference type="OrthoDB" id="288963at2759"/>
<dbReference type="RefSeq" id="XP_004024395.1">
    <property type="nucleotide sequence ID" value="XM_004024346.1"/>
</dbReference>
<accession>G0R4X5</accession>
<reference evidence="2 3" key="1">
    <citation type="submission" date="2011-07" db="EMBL/GenBank/DDBJ databases">
        <authorList>
            <person name="Coyne R."/>
            <person name="Brami D."/>
            <person name="Johnson J."/>
            <person name="Hostetler J."/>
            <person name="Hannick L."/>
            <person name="Clark T."/>
            <person name="Cassidy-Hanley D."/>
            <person name="Inman J."/>
        </authorList>
    </citation>
    <scope>NUCLEOTIDE SEQUENCE [LARGE SCALE GENOMIC DNA]</scope>
    <source>
        <strain evidence="2 3">G5</strain>
    </source>
</reference>
<keyword evidence="3" id="KW-1185">Reference proteome</keyword>
<feature type="transmembrane region" description="Helical" evidence="1">
    <location>
        <begin position="250"/>
        <end position="271"/>
    </location>
</feature>
<protein>
    <submittedName>
        <fullName evidence="2">Uncharacterized protein</fullName>
    </submittedName>
</protein>
<evidence type="ECO:0000313" key="3">
    <source>
        <dbReference type="Proteomes" id="UP000008983"/>
    </source>
</evidence>
<dbReference type="GO" id="GO:0005227">
    <property type="term" value="F:calcium-activated cation channel activity"/>
    <property type="evidence" value="ECO:0007669"/>
    <property type="project" value="InterPro"/>
</dbReference>